<protein>
    <submittedName>
        <fullName evidence="2">Uncharacterized protein</fullName>
    </submittedName>
</protein>
<name>F6VAL7_CIOIN</name>
<reference evidence="2" key="3">
    <citation type="submission" date="2025-08" db="UniProtKB">
        <authorList>
            <consortium name="Ensembl"/>
        </authorList>
    </citation>
    <scope>IDENTIFICATION</scope>
</reference>
<dbReference type="SUPFAM" id="SSF53649">
    <property type="entry name" value="Alkaline phosphatase-like"/>
    <property type="match status" value="1"/>
</dbReference>
<dbReference type="InParanoid" id="F6VAL7"/>
<keyword evidence="1" id="KW-0732">Signal</keyword>
<feature type="signal peptide" evidence="1">
    <location>
        <begin position="1"/>
        <end position="19"/>
    </location>
</feature>
<dbReference type="Pfam" id="PF01663">
    <property type="entry name" value="Phosphodiest"/>
    <property type="match status" value="1"/>
</dbReference>
<dbReference type="Proteomes" id="UP000008144">
    <property type="component" value="Chromosome 7"/>
</dbReference>
<accession>F6VAL7</accession>
<reference evidence="2" key="2">
    <citation type="journal article" date="2008" name="Genome Biol.">
        <title>Improved genome assembly and evidence-based global gene model set for the chordate Ciona intestinalis: new insight into intron and operon populations.</title>
        <authorList>
            <person name="Satou Y."/>
            <person name="Mineta K."/>
            <person name="Ogasawara M."/>
            <person name="Sasakura Y."/>
            <person name="Shoguchi E."/>
            <person name="Ueno K."/>
            <person name="Yamada L."/>
            <person name="Matsumoto J."/>
            <person name="Wasserscheid J."/>
            <person name="Dewar K."/>
            <person name="Wiley G.B."/>
            <person name="Macmil S.L."/>
            <person name="Roe B.A."/>
            <person name="Zeller R.W."/>
            <person name="Hastings K.E."/>
            <person name="Lemaire P."/>
            <person name="Lindquist E."/>
            <person name="Endo T."/>
            <person name="Hotta K."/>
            <person name="Inaba K."/>
        </authorList>
    </citation>
    <scope>NUCLEOTIDE SEQUENCE [LARGE SCALE GENOMIC DNA]</scope>
    <source>
        <strain evidence="2">wild type</strain>
    </source>
</reference>
<feature type="chain" id="PRO_5003343666" evidence="1">
    <location>
        <begin position="20"/>
        <end position="235"/>
    </location>
</feature>
<evidence type="ECO:0000313" key="3">
    <source>
        <dbReference type="Proteomes" id="UP000008144"/>
    </source>
</evidence>
<dbReference type="Gene3D" id="3.40.720.10">
    <property type="entry name" value="Alkaline Phosphatase, subunit A"/>
    <property type="match status" value="1"/>
</dbReference>
<keyword evidence="3" id="KW-1185">Reference proteome</keyword>
<dbReference type="GO" id="GO:0008081">
    <property type="term" value="F:phosphoric diester hydrolase activity"/>
    <property type="evidence" value="ECO:0000318"/>
    <property type="project" value="GO_Central"/>
</dbReference>
<organism evidence="2 3">
    <name type="scientific">Ciona intestinalis</name>
    <name type="common">Transparent sea squirt</name>
    <name type="synonym">Ascidia intestinalis</name>
    <dbReference type="NCBI Taxonomy" id="7719"/>
    <lineage>
        <taxon>Eukaryota</taxon>
        <taxon>Metazoa</taxon>
        <taxon>Chordata</taxon>
        <taxon>Tunicata</taxon>
        <taxon>Ascidiacea</taxon>
        <taxon>Phlebobranchia</taxon>
        <taxon>Cionidae</taxon>
        <taxon>Ciona</taxon>
    </lineage>
</organism>
<evidence type="ECO:0000256" key="1">
    <source>
        <dbReference type="SAM" id="SignalP"/>
    </source>
</evidence>
<dbReference type="EMBL" id="EAAA01002412">
    <property type="status" value="NOT_ANNOTATED_CDS"/>
    <property type="molecule type" value="Genomic_DNA"/>
</dbReference>
<dbReference type="HOGENOM" id="CLU_017594_1_0_1"/>
<sequence>MQALLRCLLSLAFFSTATTVATKHHKLLLISFDGFRYDYANEEPMFPAFQYLNANGVRAKYLQGAFPTLTSPSHMSIATGLYTESHNVVHNCHYNMSVGHQGSDFLSTLPVNYWWDTGVEPIWIAAVNQGLKSGGYMFPGSYATINGVSATKKVLQKQFMPYSQRSWQNRISTVVGWLKDEDMDFVALYFEEPDTLSHELGPDSKRVRYDVKSWVSNTIMHLLKKVEDAGLTDDL</sequence>
<dbReference type="PANTHER" id="PTHR10151:SF126">
    <property type="entry name" value="ECTONUCLEOTIDE PYROPHOSPHATASE_PHOSPHODIESTERASE FAMILY MEMBER 7-LIKE"/>
    <property type="match status" value="1"/>
</dbReference>
<dbReference type="STRING" id="7719.ENSCINP00000022564"/>
<dbReference type="PANTHER" id="PTHR10151">
    <property type="entry name" value="ECTONUCLEOTIDE PYROPHOSPHATASE/PHOSPHODIESTERASE"/>
    <property type="match status" value="1"/>
</dbReference>
<proteinExistence type="predicted"/>
<dbReference type="InterPro" id="IPR002591">
    <property type="entry name" value="Phosphodiest/P_Trfase"/>
</dbReference>
<dbReference type="InterPro" id="IPR017850">
    <property type="entry name" value="Alkaline_phosphatase_core_sf"/>
</dbReference>
<dbReference type="GeneTree" id="ENSGT00940000167607"/>
<dbReference type="OMA" id="IWITNDE"/>
<dbReference type="AlphaFoldDB" id="F6VAL7"/>
<dbReference type="Ensembl" id="ENSCINT00000022810.2">
    <property type="protein sequence ID" value="ENSCINP00000022564.2"/>
    <property type="gene ID" value="ENSCING00000007012.3"/>
</dbReference>
<dbReference type="CDD" id="cd16018">
    <property type="entry name" value="Enpp"/>
    <property type="match status" value="1"/>
</dbReference>
<reference evidence="2" key="4">
    <citation type="submission" date="2025-09" db="UniProtKB">
        <authorList>
            <consortium name="Ensembl"/>
        </authorList>
    </citation>
    <scope>IDENTIFICATION</scope>
</reference>
<reference evidence="3" key="1">
    <citation type="journal article" date="2002" name="Science">
        <title>The draft genome of Ciona intestinalis: insights into chordate and vertebrate origins.</title>
        <authorList>
            <person name="Dehal P."/>
            <person name="Satou Y."/>
            <person name="Campbell R.K."/>
            <person name="Chapman J."/>
            <person name="Degnan B."/>
            <person name="De Tomaso A."/>
            <person name="Davidson B."/>
            <person name="Di Gregorio A."/>
            <person name="Gelpke M."/>
            <person name="Goodstein D.M."/>
            <person name="Harafuji N."/>
            <person name="Hastings K.E."/>
            <person name="Ho I."/>
            <person name="Hotta K."/>
            <person name="Huang W."/>
            <person name="Kawashima T."/>
            <person name="Lemaire P."/>
            <person name="Martinez D."/>
            <person name="Meinertzhagen I.A."/>
            <person name="Necula S."/>
            <person name="Nonaka M."/>
            <person name="Putnam N."/>
            <person name="Rash S."/>
            <person name="Saiga H."/>
            <person name="Satake M."/>
            <person name="Terry A."/>
            <person name="Yamada L."/>
            <person name="Wang H.G."/>
            <person name="Awazu S."/>
            <person name="Azumi K."/>
            <person name="Boore J."/>
            <person name="Branno M."/>
            <person name="Chin-Bow S."/>
            <person name="DeSantis R."/>
            <person name="Doyle S."/>
            <person name="Francino P."/>
            <person name="Keys D.N."/>
            <person name="Haga S."/>
            <person name="Hayashi H."/>
            <person name="Hino K."/>
            <person name="Imai K.S."/>
            <person name="Inaba K."/>
            <person name="Kano S."/>
            <person name="Kobayashi K."/>
            <person name="Kobayashi M."/>
            <person name="Lee B.I."/>
            <person name="Makabe K.W."/>
            <person name="Manohar C."/>
            <person name="Matassi G."/>
            <person name="Medina M."/>
            <person name="Mochizuki Y."/>
            <person name="Mount S."/>
            <person name="Morishita T."/>
            <person name="Miura S."/>
            <person name="Nakayama A."/>
            <person name="Nishizaka S."/>
            <person name="Nomoto H."/>
            <person name="Ohta F."/>
            <person name="Oishi K."/>
            <person name="Rigoutsos I."/>
            <person name="Sano M."/>
            <person name="Sasaki A."/>
            <person name="Sasakura Y."/>
            <person name="Shoguchi E."/>
            <person name="Shin-i T."/>
            <person name="Spagnuolo A."/>
            <person name="Stainier D."/>
            <person name="Suzuki M.M."/>
            <person name="Tassy O."/>
            <person name="Takatori N."/>
            <person name="Tokuoka M."/>
            <person name="Yagi K."/>
            <person name="Yoshizaki F."/>
            <person name="Wada S."/>
            <person name="Zhang C."/>
            <person name="Hyatt P.D."/>
            <person name="Larimer F."/>
            <person name="Detter C."/>
            <person name="Doggett N."/>
            <person name="Glavina T."/>
            <person name="Hawkins T."/>
            <person name="Richardson P."/>
            <person name="Lucas S."/>
            <person name="Kohara Y."/>
            <person name="Levine M."/>
            <person name="Satoh N."/>
            <person name="Rokhsar D.S."/>
        </authorList>
    </citation>
    <scope>NUCLEOTIDE SEQUENCE [LARGE SCALE GENOMIC DNA]</scope>
</reference>
<evidence type="ECO:0000313" key="2">
    <source>
        <dbReference type="Ensembl" id="ENSCINP00000022564.2"/>
    </source>
</evidence>